<dbReference type="Proteomes" id="UP001279681">
    <property type="component" value="Unassembled WGS sequence"/>
</dbReference>
<gene>
    <name evidence="1" type="ORF">RFV38_13390</name>
</gene>
<name>A0ABU4WD61_9FUSO</name>
<protein>
    <submittedName>
        <fullName evidence="1">DUF4160 domain-containing protein</fullName>
    </submittedName>
</protein>
<proteinExistence type="predicted"/>
<evidence type="ECO:0000313" key="1">
    <source>
        <dbReference type="EMBL" id="MDX8337473.1"/>
    </source>
</evidence>
<dbReference type="InterPro" id="IPR025427">
    <property type="entry name" value="DUF4160"/>
</dbReference>
<reference evidence="2" key="1">
    <citation type="submission" date="2023-07" db="EMBL/GenBank/DDBJ databases">
        <authorList>
            <person name="Colorado M.A."/>
            <person name="Villamil L.M."/>
            <person name="Melo J.F."/>
            <person name="Rodriguez J.A."/>
            <person name="Ruiz R.Y."/>
        </authorList>
    </citation>
    <scope>NUCLEOTIDE SEQUENCE [LARGE SCALE GENOMIC DNA]</scope>
    <source>
        <strain evidence="2">C33</strain>
    </source>
</reference>
<evidence type="ECO:0000313" key="2">
    <source>
        <dbReference type="Proteomes" id="UP001279681"/>
    </source>
</evidence>
<dbReference type="Pfam" id="PF13711">
    <property type="entry name" value="DUF4160"/>
    <property type="match status" value="1"/>
</dbReference>
<sequence length="88" mass="10309">MPTISMFYGIIIRMYCAPKEHAPAHFHAYYQDFKAVVDIESCELIEGNLPKKQLKLVLAWAELRQEELRADWKLAMESELPFKIDPLK</sequence>
<comment type="caution">
    <text evidence="1">The sequence shown here is derived from an EMBL/GenBank/DDBJ whole genome shotgun (WGS) entry which is preliminary data.</text>
</comment>
<accession>A0ABU4WD61</accession>
<organism evidence="1 2">
    <name type="scientific">Candidatus Cetobacterium colombiensis</name>
    <dbReference type="NCBI Taxonomy" id="3073100"/>
    <lineage>
        <taxon>Bacteria</taxon>
        <taxon>Fusobacteriati</taxon>
        <taxon>Fusobacteriota</taxon>
        <taxon>Fusobacteriia</taxon>
        <taxon>Fusobacteriales</taxon>
        <taxon>Fusobacteriaceae</taxon>
        <taxon>Cetobacterium</taxon>
    </lineage>
</organism>
<dbReference type="EMBL" id="JAVIKH010000051">
    <property type="protein sequence ID" value="MDX8337473.1"/>
    <property type="molecule type" value="Genomic_DNA"/>
</dbReference>
<keyword evidence="2" id="KW-1185">Reference proteome</keyword>
<dbReference type="RefSeq" id="WP_047381022.1">
    <property type="nucleotide sequence ID" value="NZ_JAVIKH010000051.1"/>
</dbReference>